<sequence length="107" mass="11901">LADILHNEAGLTDKKVLAELKKWAHKRQTNSKGRSRMGFWSAVDPPQPVADPRATRKRRHSEPDLVENILEQQKRGGKRLSNISAPADGKELDDIARPPTGSLEMLG</sequence>
<organism evidence="2 3">
    <name type="scientific">Polarella glacialis</name>
    <name type="common">Dinoflagellate</name>
    <dbReference type="NCBI Taxonomy" id="89957"/>
    <lineage>
        <taxon>Eukaryota</taxon>
        <taxon>Sar</taxon>
        <taxon>Alveolata</taxon>
        <taxon>Dinophyceae</taxon>
        <taxon>Suessiales</taxon>
        <taxon>Suessiaceae</taxon>
        <taxon>Polarella</taxon>
    </lineage>
</organism>
<dbReference type="AlphaFoldDB" id="A0A813GBQ3"/>
<feature type="non-terminal residue" evidence="2">
    <location>
        <position position="107"/>
    </location>
</feature>
<keyword evidence="3" id="KW-1185">Reference proteome</keyword>
<evidence type="ECO:0000313" key="3">
    <source>
        <dbReference type="Proteomes" id="UP000654075"/>
    </source>
</evidence>
<feature type="non-terminal residue" evidence="2">
    <location>
        <position position="1"/>
    </location>
</feature>
<feature type="compositionally biased region" description="Basic residues" evidence="1">
    <location>
        <begin position="25"/>
        <end position="35"/>
    </location>
</feature>
<protein>
    <submittedName>
        <fullName evidence="2">Uncharacterized protein</fullName>
    </submittedName>
</protein>
<accession>A0A813GBQ3</accession>
<feature type="region of interest" description="Disordered" evidence="1">
    <location>
        <begin position="25"/>
        <end position="107"/>
    </location>
</feature>
<evidence type="ECO:0000313" key="2">
    <source>
        <dbReference type="EMBL" id="CAE8620138.1"/>
    </source>
</evidence>
<evidence type="ECO:0000256" key="1">
    <source>
        <dbReference type="SAM" id="MobiDB-lite"/>
    </source>
</evidence>
<proteinExistence type="predicted"/>
<gene>
    <name evidence="2" type="ORF">PGLA1383_LOCUS37705</name>
</gene>
<dbReference type="Proteomes" id="UP000654075">
    <property type="component" value="Unassembled WGS sequence"/>
</dbReference>
<name>A0A813GBQ3_POLGL</name>
<reference evidence="2" key="1">
    <citation type="submission" date="2021-02" db="EMBL/GenBank/DDBJ databases">
        <authorList>
            <person name="Dougan E. K."/>
            <person name="Rhodes N."/>
            <person name="Thang M."/>
            <person name="Chan C."/>
        </authorList>
    </citation>
    <scope>NUCLEOTIDE SEQUENCE</scope>
</reference>
<comment type="caution">
    <text evidence="2">The sequence shown here is derived from an EMBL/GenBank/DDBJ whole genome shotgun (WGS) entry which is preliminary data.</text>
</comment>
<dbReference type="EMBL" id="CAJNNV010027354">
    <property type="protein sequence ID" value="CAE8620138.1"/>
    <property type="molecule type" value="Genomic_DNA"/>
</dbReference>